<dbReference type="EnsemblMetazoa" id="ENSAATROPT012143">
    <property type="protein sequence ID" value="ENSAATROPP011009"/>
    <property type="gene ID" value="ENSAATROPG009887"/>
</dbReference>
<feature type="chain" id="PRO_5042518914" description="Lipase domain-containing protein" evidence="1">
    <location>
        <begin position="25"/>
        <end position="162"/>
    </location>
</feature>
<accession>A0AAG5DJN0</accession>
<organism evidence="2 3">
    <name type="scientific">Anopheles atroparvus</name>
    <name type="common">European mosquito</name>
    <dbReference type="NCBI Taxonomy" id="41427"/>
    <lineage>
        <taxon>Eukaryota</taxon>
        <taxon>Metazoa</taxon>
        <taxon>Ecdysozoa</taxon>
        <taxon>Arthropoda</taxon>
        <taxon>Hexapoda</taxon>
        <taxon>Insecta</taxon>
        <taxon>Pterygota</taxon>
        <taxon>Neoptera</taxon>
        <taxon>Endopterygota</taxon>
        <taxon>Diptera</taxon>
        <taxon>Nematocera</taxon>
        <taxon>Culicoidea</taxon>
        <taxon>Culicidae</taxon>
        <taxon>Anophelinae</taxon>
        <taxon>Anopheles</taxon>
    </lineage>
</organism>
<evidence type="ECO:0000256" key="1">
    <source>
        <dbReference type="SAM" id="SignalP"/>
    </source>
</evidence>
<keyword evidence="1" id="KW-0732">Signal</keyword>
<protein>
    <recommendedName>
        <fullName evidence="4">Lipase domain-containing protein</fullName>
    </recommendedName>
</protein>
<dbReference type="PANTHER" id="PTHR21325">
    <property type="entry name" value="PHOSPHOLIPASE B, PLB1"/>
    <property type="match status" value="1"/>
</dbReference>
<dbReference type="InterPro" id="IPR038885">
    <property type="entry name" value="PLB1"/>
</dbReference>
<feature type="signal peptide" evidence="1">
    <location>
        <begin position="1"/>
        <end position="24"/>
    </location>
</feature>
<sequence length="162" mass="17976">MQLGQTSLSVLLVLLLLLCHENKFHRWKVNAAISAFQPTIFDNAQWRVVFHLYRNVTMLMAGRTGYKTSGNFLQKKIPESVPFPCDVALGRSVEPPTSVHKLRPGDINVVAAIGDSVITASGASATSFLQLYTENRGLSWCIGGQWGWRNATTLPNILKMFN</sequence>
<name>A0AAG5DJN0_ANOAO</name>
<reference evidence="2" key="1">
    <citation type="submission" date="2024-04" db="UniProtKB">
        <authorList>
            <consortium name="EnsemblMetazoa"/>
        </authorList>
    </citation>
    <scope>IDENTIFICATION</scope>
    <source>
        <strain evidence="2">EBRO</strain>
    </source>
</reference>
<proteinExistence type="predicted"/>
<evidence type="ECO:0000313" key="2">
    <source>
        <dbReference type="EnsemblMetazoa" id="ENSAATROPP011009"/>
    </source>
</evidence>
<dbReference type="PANTHER" id="PTHR21325:SF31">
    <property type="entry name" value="GH22081P-RELATED"/>
    <property type="match status" value="1"/>
</dbReference>
<evidence type="ECO:0008006" key="4">
    <source>
        <dbReference type="Google" id="ProtNLM"/>
    </source>
</evidence>
<dbReference type="Proteomes" id="UP000075880">
    <property type="component" value="Unassembled WGS sequence"/>
</dbReference>
<dbReference type="GO" id="GO:0004620">
    <property type="term" value="F:phospholipase activity"/>
    <property type="evidence" value="ECO:0007669"/>
    <property type="project" value="InterPro"/>
</dbReference>
<evidence type="ECO:0000313" key="3">
    <source>
        <dbReference type="Proteomes" id="UP000075880"/>
    </source>
</evidence>
<dbReference type="AlphaFoldDB" id="A0AAG5DJN0"/>
<keyword evidence="3" id="KW-1185">Reference proteome</keyword>
<dbReference type="GO" id="GO:0006644">
    <property type="term" value="P:phospholipid metabolic process"/>
    <property type="evidence" value="ECO:0007669"/>
    <property type="project" value="TreeGrafter"/>
</dbReference>